<dbReference type="InterPro" id="IPR012338">
    <property type="entry name" value="Beta-lactam/transpept-like"/>
</dbReference>
<comment type="caution">
    <text evidence="3">The sequence shown here is derived from an EMBL/GenBank/DDBJ whole genome shotgun (WGS) entry which is preliminary data.</text>
</comment>
<dbReference type="Gene3D" id="3.40.710.10">
    <property type="entry name" value="DD-peptidase/beta-lactamase superfamily"/>
    <property type="match status" value="1"/>
</dbReference>
<dbReference type="GO" id="GO:0016787">
    <property type="term" value="F:hydrolase activity"/>
    <property type="evidence" value="ECO:0007669"/>
    <property type="project" value="UniProtKB-KW"/>
</dbReference>
<keyword evidence="1" id="KW-0732">Signal</keyword>
<proteinExistence type="predicted"/>
<dbReference type="InterPro" id="IPR001466">
    <property type="entry name" value="Beta-lactam-related"/>
</dbReference>
<gene>
    <name evidence="3" type="ORF">ACFL6M_06465</name>
</gene>
<organism evidence="3 4">
    <name type="scientific">Eiseniibacteriota bacterium</name>
    <dbReference type="NCBI Taxonomy" id="2212470"/>
    <lineage>
        <taxon>Bacteria</taxon>
        <taxon>Candidatus Eiseniibacteriota</taxon>
    </lineage>
</organism>
<dbReference type="InterPro" id="IPR050789">
    <property type="entry name" value="Diverse_Enzym_Activities"/>
</dbReference>
<reference evidence="3 4" key="1">
    <citation type="submission" date="2024-09" db="EMBL/GenBank/DDBJ databases">
        <authorList>
            <person name="D'Angelo T."/>
        </authorList>
    </citation>
    <scope>NUCLEOTIDE SEQUENCE [LARGE SCALE GENOMIC DNA]</scope>
    <source>
        <strain evidence="3">SAG AM-320-E07</strain>
    </source>
</reference>
<evidence type="ECO:0000313" key="3">
    <source>
        <dbReference type="EMBL" id="MFC1573226.1"/>
    </source>
</evidence>
<feature type="signal peptide" evidence="1">
    <location>
        <begin position="1"/>
        <end position="23"/>
    </location>
</feature>
<evidence type="ECO:0000259" key="2">
    <source>
        <dbReference type="Pfam" id="PF00144"/>
    </source>
</evidence>
<dbReference type="Proteomes" id="UP001593833">
    <property type="component" value="Unassembled WGS sequence"/>
</dbReference>
<name>A0ABV6YM46_UNCEI</name>
<dbReference type="PANTHER" id="PTHR43283">
    <property type="entry name" value="BETA-LACTAMASE-RELATED"/>
    <property type="match status" value="1"/>
</dbReference>
<dbReference type="PANTHER" id="PTHR43283:SF3">
    <property type="entry name" value="BETA-LACTAMASE FAMILY PROTEIN (AFU_ORTHOLOGUE AFUA_5G07500)"/>
    <property type="match status" value="1"/>
</dbReference>
<evidence type="ECO:0000256" key="1">
    <source>
        <dbReference type="SAM" id="SignalP"/>
    </source>
</evidence>
<feature type="domain" description="Beta-lactamase-related" evidence="2">
    <location>
        <begin position="182"/>
        <end position="488"/>
    </location>
</feature>
<sequence length="501" mass="56011">MAGKALMVSVVYVLALVAGSAAAQAPGGLGYTDVPDLPGGIEGERVQMLFDAVNNNDADLLTRFYNDHLSDEFKAKVPLEKVLESIARFAHESGGIDFHSVRHYDPPRENQTTLIFSNRNFDRWQACVFSYEEGEKPDGILNNLLFDLERPPSDVEPPRPLSEAESIDEVHAFVERLCEEDVFSGVVLLANAYEVLFERACGEASKRFHVPVNKDTKFNMASAGKMFTAIAIAQLVEKGVLSFDDHIGKYVDETWYPKNVTDAVTVHHLLTHTSGLGDFFNETFHAGSRGRWRELDDYRELITGDTLTFEPGTDWQYSNIGAFMLGVVIESATREDYFDYIRENVFEPTGMDDTDFYDMDCPVENLAIGYRPSSDCSSGWKNNYYELVMRGSPAGGAYSTAPDLLKFARALETGTLVSQELLDLMWIDHFNPERSYGYGYGFTLRQGPAGRVVGHNGKFSGINADFNIFLDKGYVLVVMSNYHGVGSQVDERIRKLIARVE</sequence>
<feature type="chain" id="PRO_5047066776" evidence="1">
    <location>
        <begin position="24"/>
        <end position="501"/>
    </location>
</feature>
<dbReference type="EMBL" id="JBHPKH010000099">
    <property type="protein sequence ID" value="MFC1573226.1"/>
    <property type="molecule type" value="Genomic_DNA"/>
</dbReference>
<keyword evidence="3" id="KW-0378">Hydrolase</keyword>
<accession>A0ABV6YM46</accession>
<dbReference type="Pfam" id="PF00144">
    <property type="entry name" value="Beta-lactamase"/>
    <property type="match status" value="1"/>
</dbReference>
<protein>
    <submittedName>
        <fullName evidence="3">Serine hydrolase domain-containing protein</fullName>
        <ecNumber evidence="3">3.-.-.-</ecNumber>
    </submittedName>
</protein>
<dbReference type="EC" id="3.-.-.-" evidence="3"/>
<keyword evidence="4" id="KW-1185">Reference proteome</keyword>
<dbReference type="SUPFAM" id="SSF56601">
    <property type="entry name" value="beta-lactamase/transpeptidase-like"/>
    <property type="match status" value="1"/>
</dbReference>
<evidence type="ECO:0000313" key="4">
    <source>
        <dbReference type="Proteomes" id="UP001593833"/>
    </source>
</evidence>